<dbReference type="InterPro" id="IPR045584">
    <property type="entry name" value="Pilin-like"/>
</dbReference>
<dbReference type="EMBL" id="QUSW01000001">
    <property type="protein sequence ID" value="RQP26867.1"/>
    <property type="molecule type" value="Genomic_DNA"/>
</dbReference>
<reference evidence="1 2" key="2">
    <citation type="submission" date="2018-12" db="EMBL/GenBank/DDBJ databases">
        <title>Rhizobacter gummiphilus sp. nov., a rubber-degrading bacterium isolated from the soil of a botanical garden in Japan.</title>
        <authorList>
            <person name="Shunsuke S.S."/>
        </authorList>
    </citation>
    <scope>NUCLEOTIDE SEQUENCE [LARGE SCALE GENOMIC DNA]</scope>
    <source>
        <strain evidence="1 2">S-16</strain>
    </source>
</reference>
<reference evidence="1 2" key="1">
    <citation type="submission" date="2018-08" db="EMBL/GenBank/DDBJ databases">
        <authorList>
            <person name="Khan S.A."/>
            <person name="Jeon C.O."/>
            <person name="Chun B.H."/>
            <person name="Jeong S.E."/>
        </authorList>
    </citation>
    <scope>NUCLEOTIDE SEQUENCE [LARGE SCALE GENOMIC DNA]</scope>
    <source>
        <strain evidence="1 2">S-16</strain>
    </source>
</reference>
<dbReference type="OrthoDB" id="9154196at2"/>
<dbReference type="Proteomes" id="UP000267464">
    <property type="component" value="Unassembled WGS sequence"/>
</dbReference>
<gene>
    <name evidence="1" type="ORF">DZC73_05185</name>
</gene>
<organism evidence="1 2">
    <name type="scientific">Piscinibacter terrae</name>
    <dbReference type="NCBI Taxonomy" id="2496871"/>
    <lineage>
        <taxon>Bacteria</taxon>
        <taxon>Pseudomonadati</taxon>
        <taxon>Pseudomonadota</taxon>
        <taxon>Betaproteobacteria</taxon>
        <taxon>Burkholderiales</taxon>
        <taxon>Sphaerotilaceae</taxon>
        <taxon>Piscinibacter</taxon>
    </lineage>
</organism>
<keyword evidence="2" id="KW-1185">Reference proteome</keyword>
<dbReference type="SUPFAM" id="SSF54523">
    <property type="entry name" value="Pili subunits"/>
    <property type="match status" value="1"/>
</dbReference>
<dbReference type="AlphaFoldDB" id="A0A3N7HWZ4"/>
<comment type="caution">
    <text evidence="1">The sequence shown here is derived from an EMBL/GenBank/DDBJ whole genome shotgun (WGS) entry which is preliminary data.</text>
</comment>
<evidence type="ECO:0000313" key="2">
    <source>
        <dbReference type="Proteomes" id="UP000267464"/>
    </source>
</evidence>
<proteinExistence type="predicted"/>
<accession>A0A3N7HWZ4</accession>
<protein>
    <submittedName>
        <fullName evidence="1">Type II secretion system protein GspH</fullName>
    </submittedName>
</protein>
<sequence length="131" mass="13772">MVVLALVAVATGLVSLSIRDPNATALEQEAARLAALLESARAESRASGVMVRWEPRTSDNSGEFRFTGLPSSNEMPSKWLSNGVSAQVQGAGAVVLGPEPLIGAQRITLKLEDRQLTLATDGLGPFEVQGE</sequence>
<name>A0A3N7HWZ4_9BURK</name>
<evidence type="ECO:0000313" key="1">
    <source>
        <dbReference type="EMBL" id="RQP26867.1"/>
    </source>
</evidence>